<dbReference type="GeneID" id="106462036"/>
<dbReference type="CDD" id="cd06223">
    <property type="entry name" value="PRTases_typeI"/>
    <property type="match status" value="1"/>
</dbReference>
<feature type="non-terminal residue" evidence="3">
    <location>
        <position position="1"/>
    </location>
</feature>
<dbReference type="InterPro" id="IPR000836">
    <property type="entry name" value="PRTase_dom"/>
</dbReference>
<dbReference type="Proteomes" id="UP000694941">
    <property type="component" value="Unplaced"/>
</dbReference>
<evidence type="ECO:0000259" key="1">
    <source>
        <dbReference type="Pfam" id="PF14681"/>
    </source>
</evidence>
<dbReference type="SUPFAM" id="SSF53271">
    <property type="entry name" value="PRTase-like"/>
    <property type="match status" value="1"/>
</dbReference>
<protein>
    <submittedName>
        <fullName evidence="3">Uridine-cytidine kinase-like 1</fullName>
    </submittedName>
</protein>
<gene>
    <name evidence="3" type="primary">LOC106462036</name>
</gene>
<evidence type="ECO:0000313" key="3">
    <source>
        <dbReference type="RefSeq" id="XP_013777361.1"/>
    </source>
</evidence>
<dbReference type="NCBIfam" id="NF001097">
    <property type="entry name" value="PRK00129.1"/>
    <property type="match status" value="1"/>
</dbReference>
<accession>A0ABM1B966</accession>
<dbReference type="InterPro" id="IPR029057">
    <property type="entry name" value="PRTase-like"/>
</dbReference>
<dbReference type="Pfam" id="PF14681">
    <property type="entry name" value="UPRTase"/>
    <property type="match status" value="1"/>
</dbReference>
<keyword evidence="2" id="KW-1185">Reference proteome</keyword>
<dbReference type="RefSeq" id="XP_013777361.1">
    <property type="nucleotide sequence ID" value="XM_013921907.2"/>
</dbReference>
<reference evidence="3" key="1">
    <citation type="submission" date="2025-08" db="UniProtKB">
        <authorList>
            <consortium name="RefSeq"/>
        </authorList>
    </citation>
    <scope>IDENTIFICATION</scope>
    <source>
        <tissue evidence="3">Muscle</tissue>
    </source>
</reference>
<name>A0ABM1B966_LIMPO</name>
<evidence type="ECO:0000313" key="2">
    <source>
        <dbReference type="Proteomes" id="UP000694941"/>
    </source>
</evidence>
<proteinExistence type="predicted"/>
<organism evidence="2 3">
    <name type="scientific">Limulus polyphemus</name>
    <name type="common">Atlantic horseshoe crab</name>
    <dbReference type="NCBI Taxonomy" id="6850"/>
    <lineage>
        <taxon>Eukaryota</taxon>
        <taxon>Metazoa</taxon>
        <taxon>Ecdysozoa</taxon>
        <taxon>Arthropoda</taxon>
        <taxon>Chelicerata</taxon>
        <taxon>Merostomata</taxon>
        <taxon>Xiphosura</taxon>
        <taxon>Limulidae</taxon>
        <taxon>Limulus</taxon>
    </lineage>
</organism>
<sequence length="503" mass="56495">LSSTENHLDQPPPAPFIQLVTRLCEVLGVSHMAFDSTPFLLAERTDLQLGRTINNSISDYPMGRGEKLHYFLDICRSFTRDPWVHHVLASGLIIQFTSPPLLSAQPVAFSTSTNPWLVKLCSQAIRGFGIFSLLPMALYIRALDEQVRCYQRLSPYSHSEIFPEISQICAQGSGSNIVDCNWWLGRNNTTIGVPIPPPPPNIHLFTDAFFQGWGAYLQGQEFQGIWTEDESTFHINILNLLAVHWAMGQGGENHIAINLIVQHVHTQLQLRGLKLRSKLAHTHIGQPLPNTLHIMPSTPQILGMHTFIRNCETSRDEFIFYSKRLMRLLIEYALSLLQFRDVIVETPQGCTYHGKRSTVQKICGVSIMRAGETMEQALRDCLKDVRLGKILIQTNLDTGEPELYYLRLPRDIKDYQIILMDATVASGAAAMMATRVLLDHDVPEDNILFCSLLAAESGVHTIAYAFPKVHIVTTAVDPEVNKKFYILPGIGNFGDRYFGTEAS</sequence>
<dbReference type="Gene3D" id="3.40.50.2020">
    <property type="match status" value="1"/>
</dbReference>
<feature type="domain" description="Phosphoribosyltransferase" evidence="1">
    <location>
        <begin position="296"/>
        <end position="500"/>
    </location>
</feature>
<dbReference type="CDD" id="cd09275">
    <property type="entry name" value="RNase_HI_RT_DIRS1"/>
    <property type="match status" value="1"/>
</dbReference>